<dbReference type="AlphaFoldDB" id="A0A202EB67"/>
<gene>
    <name evidence="2" type="ORF">B2G88_00945</name>
</gene>
<protein>
    <submittedName>
        <fullName evidence="2">Uncharacterized protein</fullName>
    </submittedName>
</protein>
<proteinExistence type="predicted"/>
<keyword evidence="1" id="KW-1133">Transmembrane helix</keyword>
<reference evidence="2 3" key="1">
    <citation type="submission" date="2017-02" db="EMBL/GenBank/DDBJ databases">
        <title>Natronthermophilus aegyptiacus gen. nov.,sp. nov., an aerobic, extremely halophilic alkalithermophilic archaeon isolated from the athalassohaline Wadi An Natrun, Egypt.</title>
        <authorList>
            <person name="Zhao B."/>
        </authorList>
    </citation>
    <scope>NUCLEOTIDE SEQUENCE [LARGE SCALE GENOMIC DNA]</scope>
    <source>
        <strain evidence="2 3">CGMCC 1.3597</strain>
    </source>
</reference>
<feature type="transmembrane region" description="Helical" evidence="1">
    <location>
        <begin position="61"/>
        <end position="86"/>
    </location>
</feature>
<keyword evidence="1" id="KW-0812">Transmembrane</keyword>
<keyword evidence="1" id="KW-0472">Membrane</keyword>
<dbReference type="Proteomes" id="UP000196084">
    <property type="component" value="Unassembled WGS sequence"/>
</dbReference>
<sequence length="102" mass="10689">MSERRPQPRAYVAVGLKCSHRVVDVLASGAIIATSVTSVLALVVGVIYVAGGPASAAVREITFVFTAFAGGFLLLTLGTVGIYFLLYRIRGEHSHGGIIAGW</sequence>
<keyword evidence="3" id="KW-1185">Reference proteome</keyword>
<evidence type="ECO:0000313" key="2">
    <source>
        <dbReference type="EMBL" id="OVE85428.1"/>
    </source>
</evidence>
<dbReference type="RefSeq" id="WP_054863449.1">
    <property type="nucleotide sequence ID" value="NZ_MWPH01000001.1"/>
</dbReference>
<evidence type="ECO:0000256" key="1">
    <source>
        <dbReference type="SAM" id="Phobius"/>
    </source>
</evidence>
<dbReference type="OrthoDB" id="200642at2157"/>
<evidence type="ECO:0000313" key="3">
    <source>
        <dbReference type="Proteomes" id="UP000196084"/>
    </source>
</evidence>
<name>A0A202EB67_9EURY</name>
<comment type="caution">
    <text evidence="2">The sequence shown here is derived from an EMBL/GenBank/DDBJ whole genome shotgun (WGS) entry which is preliminary data.</text>
</comment>
<organism evidence="2 3">
    <name type="scientific">Natronolimnobius baerhuensis</name>
    <dbReference type="NCBI Taxonomy" id="253108"/>
    <lineage>
        <taxon>Archaea</taxon>
        <taxon>Methanobacteriati</taxon>
        <taxon>Methanobacteriota</taxon>
        <taxon>Stenosarchaea group</taxon>
        <taxon>Halobacteria</taxon>
        <taxon>Halobacteriales</taxon>
        <taxon>Natrialbaceae</taxon>
        <taxon>Natronolimnobius</taxon>
    </lineage>
</organism>
<dbReference type="EMBL" id="MWPH01000001">
    <property type="protein sequence ID" value="OVE85428.1"/>
    <property type="molecule type" value="Genomic_DNA"/>
</dbReference>
<feature type="transmembrane region" description="Helical" evidence="1">
    <location>
        <begin position="25"/>
        <end position="49"/>
    </location>
</feature>
<accession>A0A202EB67</accession>